<gene>
    <name evidence="1" type="ORF">DPX16_19227</name>
</gene>
<proteinExistence type="predicted"/>
<name>A0A3N0Z1B8_ANAGA</name>
<reference evidence="1 2" key="1">
    <citation type="submission" date="2018-10" db="EMBL/GenBank/DDBJ databases">
        <title>Genome assembly for a Yunnan-Guizhou Plateau 3E fish, Anabarilius grahami (Regan), and its evolutionary and genetic applications.</title>
        <authorList>
            <person name="Jiang W."/>
        </authorList>
    </citation>
    <scope>NUCLEOTIDE SEQUENCE [LARGE SCALE GENOMIC DNA]</scope>
    <source>
        <strain evidence="1">AG-KIZ</strain>
        <tissue evidence="1">Muscle</tissue>
    </source>
</reference>
<dbReference type="AlphaFoldDB" id="A0A3N0Z1B8"/>
<accession>A0A3N0Z1B8</accession>
<evidence type="ECO:0000313" key="1">
    <source>
        <dbReference type="EMBL" id="ROL51708.1"/>
    </source>
</evidence>
<protein>
    <submittedName>
        <fullName evidence="1">Inactive rhomboid protein 1</fullName>
    </submittedName>
</protein>
<dbReference type="Proteomes" id="UP000281406">
    <property type="component" value="Unassembled WGS sequence"/>
</dbReference>
<evidence type="ECO:0000313" key="2">
    <source>
        <dbReference type="Proteomes" id="UP000281406"/>
    </source>
</evidence>
<keyword evidence="2" id="KW-1185">Reference proteome</keyword>
<comment type="caution">
    <text evidence="1">The sequence shown here is derived from an EMBL/GenBank/DDBJ whole genome shotgun (WGS) entry which is preliminary data.</text>
</comment>
<dbReference type="OrthoDB" id="2146116at2759"/>
<organism evidence="1 2">
    <name type="scientific">Anabarilius grahami</name>
    <name type="common">Kanglang fish</name>
    <name type="synonym">Barilius grahami</name>
    <dbReference type="NCBI Taxonomy" id="495550"/>
    <lineage>
        <taxon>Eukaryota</taxon>
        <taxon>Metazoa</taxon>
        <taxon>Chordata</taxon>
        <taxon>Craniata</taxon>
        <taxon>Vertebrata</taxon>
        <taxon>Euteleostomi</taxon>
        <taxon>Actinopterygii</taxon>
        <taxon>Neopterygii</taxon>
        <taxon>Teleostei</taxon>
        <taxon>Ostariophysi</taxon>
        <taxon>Cypriniformes</taxon>
        <taxon>Xenocyprididae</taxon>
        <taxon>Xenocypridinae</taxon>
        <taxon>Xenocypridinae incertae sedis</taxon>
        <taxon>Anabarilius</taxon>
    </lineage>
</organism>
<dbReference type="EMBL" id="RJVU01018281">
    <property type="protein sequence ID" value="ROL51708.1"/>
    <property type="molecule type" value="Genomic_DNA"/>
</dbReference>
<sequence length="149" mass="16405">MAEAEDESRNSSLQRKKPPWLRLDIPIAPNPVEEHNNFLQPVMRNSLYLRSASVPTENIQLRCPPVDPNARRRPSVLRKPSISQTIKSTATGLPDTLGDHGDQLEQISRSSACRVPLSCRAAVTATQHSLCALDAWSPCLFSIVAPSLV</sequence>